<evidence type="ECO:0000256" key="1">
    <source>
        <dbReference type="ARBA" id="ARBA00011002"/>
    </source>
</evidence>
<dbReference type="RefSeq" id="WP_218252772.1">
    <property type="nucleotide sequence ID" value="NZ_JABXWD010000202.1"/>
</dbReference>
<feature type="non-terminal residue" evidence="6">
    <location>
        <position position="1"/>
    </location>
</feature>
<evidence type="ECO:0000313" key="6">
    <source>
        <dbReference type="EMBL" id="MBV6342151.1"/>
    </source>
</evidence>
<reference evidence="6 7" key="1">
    <citation type="journal article" date="2020" name="J Geophys Res Biogeosci">
        <title>Magnetotaxis as an Adaptation to Enable Bacterial Shuttling of Microbial Sulfur and Sulfur Cycling Across Aquatic Oxic#Anoxic Interfaces.</title>
        <authorList>
            <person name="Li J."/>
            <person name="Liu P."/>
            <person name="Wang J."/>
            <person name="Roberts A.P."/>
            <person name="Pan Y."/>
        </authorList>
    </citation>
    <scope>NUCLEOTIDE SEQUENCE [LARGE SCALE GENOMIC DNA]</scope>
    <source>
        <strain evidence="6 7">MYR-1_YQ</strain>
    </source>
</reference>
<dbReference type="Proteomes" id="UP001196980">
    <property type="component" value="Unassembled WGS sequence"/>
</dbReference>
<keyword evidence="7" id="KW-1185">Reference proteome</keyword>
<dbReference type="PANTHER" id="PTHR42956">
    <property type="entry name" value="NITROGENASE IRON-MOLYBDENUM COFACTOR BIOSYNTHESIS PROTEIN NIFE"/>
    <property type="match status" value="1"/>
</dbReference>
<dbReference type="PROSITE" id="PS00699">
    <property type="entry name" value="NITROGENASE_1_1"/>
    <property type="match status" value="1"/>
</dbReference>
<name>A0ABS6RZV8_9BACT</name>
<dbReference type="InterPro" id="IPR000510">
    <property type="entry name" value="Nase/OxRdtase_comp1"/>
</dbReference>
<gene>
    <name evidence="6" type="primary">nifN</name>
    <name evidence="6" type="ORF">HWQ67_11195</name>
</gene>
<proteinExistence type="inferred from homology"/>
<protein>
    <recommendedName>
        <fullName evidence="2">Nitrogenase iron-molybdenum cofactor biosynthesis protein NifN</fullName>
    </recommendedName>
</protein>
<evidence type="ECO:0000256" key="2">
    <source>
        <dbReference type="ARBA" id="ARBA00013282"/>
    </source>
</evidence>
<dbReference type="EMBL" id="JABXWD010000202">
    <property type="protein sequence ID" value="MBV6342151.1"/>
    <property type="molecule type" value="Genomic_DNA"/>
</dbReference>
<dbReference type="InterPro" id="IPR000318">
    <property type="entry name" value="Nase_comp1_CS"/>
</dbReference>
<dbReference type="NCBIfam" id="TIGR01285">
    <property type="entry name" value="nifN"/>
    <property type="match status" value="1"/>
</dbReference>
<dbReference type="PANTHER" id="PTHR42956:SF1">
    <property type="entry name" value="NITROGENASE IRON-MOLYBDENUM COFACTOR BIOSYNTHESIS PROTEIN NIFE"/>
    <property type="match status" value="1"/>
</dbReference>
<sequence length="671" mass="72087">VLEATGVRILSRITGNATFRELTWAHHARLNVLVCSRALINVARQMELRYGIAFVEVSFYGKSQMQRAVEAICEGMEKAAGASVSLDLNRSVVHQQAARCQEQLFKYQHLAGKKAVVYTGGVKSWSIVSALIDLGIEVVAVGTKKSTYEDEEKIKAILGNDAPLVEDTTPKNLLALARQRRADMLIAGGRNLYLGIKEEIPFVDVNQERHRPYAGFSGLVNLAQDISRAIGFYDRLRAGRGSGAQVNVISSGSMVTNRERPGAKNNVVINPLKHSMSIGAAMAMQGIDRAVPLIHGAQGCTFLAKVLLTKHFREPIALASTKLFAEDVIMGSDDNLVKAAGELAQRQQPDVIGILSSGLTEIKGDDHKATIKALQMKHSGSLFVYVSTPDFQGGLEDGYRAAIEAVVDSLSLEGCSSGTAGKLQVNVIAGHFLTPADFTELRDMIESFGLHPIFLPDLSALDGSRQGVSPLALGGVTLDELRAMAGSVHTLVIGQGLQGCAELLRDRCGVDYTVIKGVSALADVDHLVETLGALSGREAAKSLQRQRRVVVDGMRDAQFYFAGKRVCVALEVGHAVSVSRLLGEMGADMPLCVIPSNSSGAKDIEAERIMVGDLFSVSGQFDLLISNSHAGYTADELGTGLYQLGFPLFNFLGVNSRLTCGYRGASTRWQT</sequence>
<organism evidence="6 7">
    <name type="scientific">Candidatus Magnetobacterium casense</name>
    <dbReference type="NCBI Taxonomy" id="1455061"/>
    <lineage>
        <taxon>Bacteria</taxon>
        <taxon>Pseudomonadati</taxon>
        <taxon>Nitrospirota</taxon>
        <taxon>Thermodesulfovibrionia</taxon>
        <taxon>Thermodesulfovibrionales</taxon>
        <taxon>Candidatus Magnetobacteriaceae</taxon>
        <taxon>Candidatus Magnetobacterium</taxon>
    </lineage>
</organism>
<keyword evidence="3 4" id="KW-0535">Nitrogen fixation</keyword>
<comment type="caution">
    <text evidence="6">The sequence shown here is derived from an EMBL/GenBank/DDBJ whole genome shotgun (WGS) entry which is preliminary data.</text>
</comment>
<evidence type="ECO:0000256" key="3">
    <source>
        <dbReference type="ARBA" id="ARBA00023231"/>
    </source>
</evidence>
<feature type="domain" description="Nitrogenase/oxidoreductase component 1" evidence="5">
    <location>
        <begin position="2"/>
        <end position="230"/>
    </location>
</feature>
<accession>A0ABS6RZV8</accession>
<evidence type="ECO:0000259" key="5">
    <source>
        <dbReference type="Pfam" id="PF00148"/>
    </source>
</evidence>
<dbReference type="InterPro" id="IPR049939">
    <property type="entry name" value="NifE-like"/>
</dbReference>
<dbReference type="Pfam" id="PF00148">
    <property type="entry name" value="Oxidored_nitro"/>
    <property type="match status" value="2"/>
</dbReference>
<comment type="similarity">
    <text evidence="1 4">Belongs to the NifD/NifK/NifE/NifN family.</text>
</comment>
<evidence type="ECO:0000313" key="7">
    <source>
        <dbReference type="Proteomes" id="UP001196980"/>
    </source>
</evidence>
<dbReference type="InterPro" id="IPR005975">
    <property type="entry name" value="Nase_Mo-Fe_CF"/>
</dbReference>
<evidence type="ECO:0000256" key="4">
    <source>
        <dbReference type="RuleBase" id="RU004021"/>
    </source>
</evidence>
<feature type="domain" description="Nitrogenase/oxidoreductase component 1" evidence="5">
    <location>
        <begin position="277"/>
        <end position="666"/>
    </location>
</feature>